<dbReference type="Gene3D" id="3.40.50.1820">
    <property type="entry name" value="alpha/beta hydrolase"/>
    <property type="match status" value="1"/>
</dbReference>
<accession>A0A553WI90</accession>
<dbReference type="OrthoDB" id="9794645at2"/>
<reference evidence="1 2" key="1">
    <citation type="submission" date="2019-07" db="EMBL/GenBank/DDBJ databases">
        <authorList>
            <person name="Park M."/>
        </authorList>
    </citation>
    <scope>NUCLEOTIDE SEQUENCE [LARGE SCALE GENOMIC DNA]</scope>
    <source>
        <strain evidence="1 2">KCTC32445</strain>
    </source>
</reference>
<evidence type="ECO:0000313" key="1">
    <source>
        <dbReference type="EMBL" id="TSB04388.1"/>
    </source>
</evidence>
<dbReference type="RefSeq" id="WP_143775276.1">
    <property type="nucleotide sequence ID" value="NZ_VKKU01000001.1"/>
</dbReference>
<proteinExistence type="predicted"/>
<dbReference type="AlphaFoldDB" id="A0A553WI90"/>
<dbReference type="InterPro" id="IPR021440">
    <property type="entry name" value="DUF3089"/>
</dbReference>
<dbReference type="EMBL" id="VKKU01000001">
    <property type="protein sequence ID" value="TSB04388.1"/>
    <property type="molecule type" value="Genomic_DNA"/>
</dbReference>
<organism evidence="1 2">
    <name type="scientific">Sphingorhabdus contaminans</name>
    <dbReference type="NCBI Taxonomy" id="1343899"/>
    <lineage>
        <taxon>Bacteria</taxon>
        <taxon>Pseudomonadati</taxon>
        <taxon>Pseudomonadota</taxon>
        <taxon>Alphaproteobacteria</taxon>
        <taxon>Sphingomonadales</taxon>
        <taxon>Sphingomonadaceae</taxon>
        <taxon>Sphingorhabdus</taxon>
    </lineage>
</organism>
<dbReference type="Pfam" id="PF11288">
    <property type="entry name" value="DUF3089"/>
    <property type="match status" value="1"/>
</dbReference>
<sequence>MARKFLYLFASLIVLVIAGGFVLRIYQDELTDFAIGQLEPTVKFEKQAALAKNVYEDPAMWFSRAGQKDNNPTLWVPVGAPKTEVPGSAAIFFIHPTSFMARTHWNAPLDDQESQARARLFLRGLATPFAASGEIWAPRYRQAGIGAFLTTKPEGAQALNDAYQDILLAFDHFVRTVQKDRPIILAGHSQGALHLTHLLKDRIAGKPIAKRIVAAYVVGWPVSITTDIPEMGLPVCTSPDQTGCIMGWESYAEPAKYTKILELYNATTGFNGESRKDTPILCTNPLNGGADGASPPAANLGTLKPSGDMSTGELIPETVPARCDEKGFLLIGAPVDMGPYVLPGNNYHVYDYPLFWANVRADALWRTQKFLAK</sequence>
<comment type="caution">
    <text evidence="1">The sequence shown here is derived from an EMBL/GenBank/DDBJ whole genome shotgun (WGS) entry which is preliminary data.</text>
</comment>
<gene>
    <name evidence="1" type="ORF">FOM92_02885</name>
</gene>
<protein>
    <submittedName>
        <fullName evidence="1">DUF3089 domain-containing protein</fullName>
    </submittedName>
</protein>
<dbReference type="InterPro" id="IPR029058">
    <property type="entry name" value="AB_hydrolase_fold"/>
</dbReference>
<name>A0A553WI90_9SPHN</name>
<dbReference type="SUPFAM" id="SSF53474">
    <property type="entry name" value="alpha/beta-Hydrolases"/>
    <property type="match status" value="1"/>
</dbReference>
<dbReference type="Proteomes" id="UP000320160">
    <property type="component" value="Unassembled WGS sequence"/>
</dbReference>
<keyword evidence="2" id="KW-1185">Reference proteome</keyword>
<evidence type="ECO:0000313" key="2">
    <source>
        <dbReference type="Proteomes" id="UP000320160"/>
    </source>
</evidence>